<evidence type="ECO:0000259" key="1">
    <source>
        <dbReference type="Pfam" id="PF00753"/>
    </source>
</evidence>
<dbReference type="OrthoDB" id="5443440at2"/>
<comment type="caution">
    <text evidence="2">The sequence shown here is derived from an EMBL/GenBank/DDBJ whole genome shotgun (WGS) entry which is preliminary data.</text>
</comment>
<name>A0A3A3GK44_9BURK</name>
<dbReference type="Pfam" id="PF00753">
    <property type="entry name" value="Lactamase_B"/>
    <property type="match status" value="1"/>
</dbReference>
<dbReference type="GO" id="GO:0016787">
    <property type="term" value="F:hydrolase activity"/>
    <property type="evidence" value="ECO:0007669"/>
    <property type="project" value="UniProtKB-KW"/>
</dbReference>
<keyword evidence="3" id="KW-1185">Reference proteome</keyword>
<accession>A0A3A3GK44</accession>
<gene>
    <name evidence="2" type="ORF">D3878_14725</name>
</gene>
<organism evidence="2 3">
    <name type="scientific">Noviherbaspirillum sedimenti</name>
    <dbReference type="NCBI Taxonomy" id="2320865"/>
    <lineage>
        <taxon>Bacteria</taxon>
        <taxon>Pseudomonadati</taxon>
        <taxon>Pseudomonadota</taxon>
        <taxon>Betaproteobacteria</taxon>
        <taxon>Burkholderiales</taxon>
        <taxon>Oxalobacteraceae</taxon>
        <taxon>Noviherbaspirillum</taxon>
    </lineage>
</organism>
<evidence type="ECO:0000313" key="2">
    <source>
        <dbReference type="EMBL" id="RJG02676.1"/>
    </source>
</evidence>
<evidence type="ECO:0000313" key="3">
    <source>
        <dbReference type="Proteomes" id="UP000266327"/>
    </source>
</evidence>
<sequence length="151" mass="16730">MTGEKAGKYPAGNRVIVIGADLRGEFDIPLVANRIGPAIDQVDLVVLSHVHENHVAGLHRLLQAHVQVHEADWAALQSWEGLARYFGYADNDDVWPTMKAVAELDLNIWVTSHHRAVLNERSVERRSISMHLDELIAEGGGILPDGRYQAV</sequence>
<dbReference type="InterPro" id="IPR036866">
    <property type="entry name" value="RibonucZ/Hydroxyglut_hydro"/>
</dbReference>
<proteinExistence type="predicted"/>
<feature type="domain" description="Metallo-beta-lactamase" evidence="1">
    <location>
        <begin position="32"/>
        <end position="114"/>
    </location>
</feature>
<protein>
    <submittedName>
        <fullName evidence="2">MBL fold metallo-hydrolase</fullName>
    </submittedName>
</protein>
<dbReference type="InterPro" id="IPR001279">
    <property type="entry name" value="Metallo-B-lactamas"/>
</dbReference>
<dbReference type="Proteomes" id="UP000266327">
    <property type="component" value="Unassembled WGS sequence"/>
</dbReference>
<dbReference type="RefSeq" id="WP_119786178.1">
    <property type="nucleotide sequence ID" value="NZ_QYUQ01000002.1"/>
</dbReference>
<dbReference type="SUPFAM" id="SSF56281">
    <property type="entry name" value="Metallo-hydrolase/oxidoreductase"/>
    <property type="match status" value="1"/>
</dbReference>
<dbReference type="Gene3D" id="3.60.15.10">
    <property type="entry name" value="Ribonuclease Z/Hydroxyacylglutathione hydrolase-like"/>
    <property type="match status" value="1"/>
</dbReference>
<reference evidence="3" key="1">
    <citation type="submission" date="2018-09" db="EMBL/GenBank/DDBJ databases">
        <authorList>
            <person name="Zhu H."/>
        </authorList>
    </citation>
    <scope>NUCLEOTIDE SEQUENCE [LARGE SCALE GENOMIC DNA]</scope>
    <source>
        <strain evidence="3">K1S02-23</strain>
    </source>
</reference>
<dbReference type="AlphaFoldDB" id="A0A3A3GK44"/>
<dbReference type="EMBL" id="QYUQ01000002">
    <property type="protein sequence ID" value="RJG02676.1"/>
    <property type="molecule type" value="Genomic_DNA"/>
</dbReference>
<keyword evidence="2" id="KW-0378">Hydrolase</keyword>